<protein>
    <recommendedName>
        <fullName evidence="2">Phosphatidic acid phosphatase type 2/haloperoxidase domain-containing protein</fullName>
    </recommendedName>
</protein>
<gene>
    <name evidence="3" type="ORF">GCM10007103_04800</name>
</gene>
<dbReference type="InterPro" id="IPR000326">
    <property type="entry name" value="PAP2/HPO"/>
</dbReference>
<dbReference type="SMART" id="SM00014">
    <property type="entry name" value="acidPPc"/>
    <property type="match status" value="1"/>
</dbReference>
<comment type="caution">
    <text evidence="3">The sequence shown here is derived from an EMBL/GenBank/DDBJ whole genome shotgun (WGS) entry which is preliminary data.</text>
</comment>
<dbReference type="Pfam" id="PF01569">
    <property type="entry name" value="PAP2"/>
    <property type="match status" value="1"/>
</dbReference>
<proteinExistence type="predicted"/>
<dbReference type="Gene3D" id="1.20.144.10">
    <property type="entry name" value="Phosphatidic acid phosphatase type 2/haloperoxidase"/>
    <property type="match status" value="1"/>
</dbReference>
<dbReference type="EMBL" id="BMXB01000001">
    <property type="protein sequence ID" value="GHA26472.1"/>
    <property type="molecule type" value="Genomic_DNA"/>
</dbReference>
<evidence type="ECO:0000313" key="4">
    <source>
        <dbReference type="Proteomes" id="UP000610456"/>
    </source>
</evidence>
<evidence type="ECO:0000313" key="3">
    <source>
        <dbReference type="EMBL" id="GHA26472.1"/>
    </source>
</evidence>
<dbReference type="AlphaFoldDB" id="A0A918S759"/>
<feature type="domain" description="Phosphatidic acid phosphatase type 2/haloperoxidase" evidence="2">
    <location>
        <begin position="76"/>
        <end position="176"/>
    </location>
</feature>
<reference evidence="3" key="1">
    <citation type="journal article" date="2014" name="Int. J. Syst. Evol. Microbiol.">
        <title>Complete genome sequence of Corynebacterium casei LMG S-19264T (=DSM 44701T), isolated from a smear-ripened cheese.</title>
        <authorList>
            <consortium name="US DOE Joint Genome Institute (JGI-PGF)"/>
            <person name="Walter F."/>
            <person name="Albersmeier A."/>
            <person name="Kalinowski J."/>
            <person name="Ruckert C."/>
        </authorList>
    </citation>
    <scope>NUCLEOTIDE SEQUENCE</scope>
    <source>
        <strain evidence="3">KCTC 12719</strain>
    </source>
</reference>
<keyword evidence="1" id="KW-0472">Membrane</keyword>
<name>A0A918S759_9FLAO</name>
<keyword evidence="4" id="KW-1185">Reference proteome</keyword>
<accession>A0A918S759</accession>
<dbReference type="CDD" id="cd03394">
    <property type="entry name" value="PAP2_like_5"/>
    <property type="match status" value="1"/>
</dbReference>
<evidence type="ECO:0000256" key="1">
    <source>
        <dbReference type="SAM" id="Phobius"/>
    </source>
</evidence>
<dbReference type="Proteomes" id="UP000610456">
    <property type="component" value="Unassembled WGS sequence"/>
</dbReference>
<sequence>MQNISSSSKFALNKACAELNKILFIFFFCLLFLLPSSSQAQLIEPNSEALESTGDVILVALPATAALTTLILEDRQGSWQFTKGFLVNAGVTLALKYGVNKRRPFNSGGQAFPSGHTSITMQAASFIHLRYGWEYGIPAYMLAGLTAYSRINATRHDGWDVLAGTVAGIGSSFLFTTPYQREHMALTFTSSEEEFMVGFIYKF</sequence>
<evidence type="ECO:0000259" key="2">
    <source>
        <dbReference type="SMART" id="SM00014"/>
    </source>
</evidence>
<keyword evidence="1" id="KW-1133">Transmembrane helix</keyword>
<dbReference type="InterPro" id="IPR036938">
    <property type="entry name" value="PAP2/HPO_sf"/>
</dbReference>
<feature type="transmembrane region" description="Helical" evidence="1">
    <location>
        <begin position="56"/>
        <end position="73"/>
    </location>
</feature>
<keyword evidence="1" id="KW-0812">Transmembrane</keyword>
<reference evidence="3" key="2">
    <citation type="submission" date="2020-09" db="EMBL/GenBank/DDBJ databases">
        <authorList>
            <person name="Sun Q."/>
            <person name="Kim S."/>
        </authorList>
    </citation>
    <scope>NUCLEOTIDE SEQUENCE</scope>
    <source>
        <strain evidence="3">KCTC 12719</strain>
    </source>
</reference>
<dbReference type="RefSeq" id="WP_189603029.1">
    <property type="nucleotide sequence ID" value="NZ_BMXB01000001.1"/>
</dbReference>
<dbReference type="SUPFAM" id="SSF48317">
    <property type="entry name" value="Acid phosphatase/Vanadium-dependent haloperoxidase"/>
    <property type="match status" value="1"/>
</dbReference>
<organism evidence="3 4">
    <name type="scientific">Salinimicrobium marinum</name>
    <dbReference type="NCBI Taxonomy" id="680283"/>
    <lineage>
        <taxon>Bacteria</taxon>
        <taxon>Pseudomonadati</taxon>
        <taxon>Bacteroidota</taxon>
        <taxon>Flavobacteriia</taxon>
        <taxon>Flavobacteriales</taxon>
        <taxon>Flavobacteriaceae</taxon>
        <taxon>Salinimicrobium</taxon>
    </lineage>
</organism>